<sequence length="200" mass="23488">MAPSLEKVNYLKEYRFVSNRRPWRRSLSPRNQLSETHEAFKAPEPLSEPKDLLGIKDFLLHEYDPHEFNKEKLAKNIEDKWGGDNLPPLGSEVMRQLDPYLTTNLKTHRSWHPEELKGYSKKDILTHWETNKTPKAWGYGLKNNPVTEENVPRQQFPMRDELKFKFETKIRRIPPPPVTVPHRSWDGGTIDSAAHVQDRV</sequence>
<accession>A0A3P7LK13</accession>
<reference evidence="2 3" key="1">
    <citation type="submission" date="2018-11" db="EMBL/GenBank/DDBJ databases">
        <authorList>
            <consortium name="Pathogen Informatics"/>
        </authorList>
    </citation>
    <scope>NUCLEOTIDE SEQUENCE [LARGE SCALE GENOMIC DNA]</scope>
</reference>
<evidence type="ECO:0000313" key="3">
    <source>
        <dbReference type="Proteomes" id="UP000281553"/>
    </source>
</evidence>
<dbReference type="Proteomes" id="UP000281553">
    <property type="component" value="Unassembled WGS sequence"/>
</dbReference>
<dbReference type="EMBL" id="UYRU01050783">
    <property type="protein sequence ID" value="VDN11133.1"/>
    <property type="molecule type" value="Genomic_DNA"/>
</dbReference>
<dbReference type="InterPro" id="IPR053347">
    <property type="entry name" value="Axonemal_MT_stabilizer"/>
</dbReference>
<keyword evidence="3" id="KW-1185">Reference proteome</keyword>
<feature type="region of interest" description="Disordered" evidence="1">
    <location>
        <begin position="173"/>
        <end position="200"/>
    </location>
</feature>
<evidence type="ECO:0000313" key="2">
    <source>
        <dbReference type="EMBL" id="VDN11133.1"/>
    </source>
</evidence>
<dbReference type="OrthoDB" id="382863at2759"/>
<dbReference type="PANTHER" id="PTHR37404:SF1">
    <property type="entry name" value="HCG1796489"/>
    <property type="match status" value="1"/>
</dbReference>
<gene>
    <name evidence="2" type="ORF">DILT_LOCUS6964</name>
</gene>
<dbReference type="PANTHER" id="PTHR37404">
    <property type="entry name" value="HCG1796489"/>
    <property type="match status" value="1"/>
</dbReference>
<name>A0A3P7LK13_DIBLA</name>
<protein>
    <submittedName>
        <fullName evidence="2">Uncharacterized protein</fullName>
    </submittedName>
</protein>
<evidence type="ECO:0000256" key="1">
    <source>
        <dbReference type="SAM" id="MobiDB-lite"/>
    </source>
</evidence>
<dbReference type="AlphaFoldDB" id="A0A3P7LK13"/>
<organism evidence="2 3">
    <name type="scientific">Dibothriocephalus latus</name>
    <name type="common">Fish tapeworm</name>
    <name type="synonym">Diphyllobothrium latum</name>
    <dbReference type="NCBI Taxonomy" id="60516"/>
    <lineage>
        <taxon>Eukaryota</taxon>
        <taxon>Metazoa</taxon>
        <taxon>Spiralia</taxon>
        <taxon>Lophotrochozoa</taxon>
        <taxon>Platyhelminthes</taxon>
        <taxon>Cestoda</taxon>
        <taxon>Eucestoda</taxon>
        <taxon>Diphyllobothriidea</taxon>
        <taxon>Diphyllobothriidae</taxon>
        <taxon>Dibothriocephalus</taxon>
    </lineage>
</organism>
<proteinExistence type="predicted"/>